<dbReference type="EMBL" id="JACNJD010000203">
    <property type="protein sequence ID" value="MBC8177354.1"/>
    <property type="molecule type" value="Genomic_DNA"/>
</dbReference>
<dbReference type="AlphaFoldDB" id="A0A8J6T7L8"/>
<evidence type="ECO:0000313" key="1">
    <source>
        <dbReference type="EMBL" id="MBC8177354.1"/>
    </source>
</evidence>
<proteinExistence type="predicted"/>
<sequence length="54" mass="6276">MPESTLLVLPWDPHYHDQEIEVEVEGLEKRAASLGKPFSRLWYSEGVWRPIILG</sequence>
<dbReference type="Proteomes" id="UP000650524">
    <property type="component" value="Unassembled WGS sequence"/>
</dbReference>
<gene>
    <name evidence="1" type="ORF">H8E19_08095</name>
</gene>
<accession>A0A8J6T7L8</accession>
<name>A0A8J6T7L8_9DELT</name>
<protein>
    <submittedName>
        <fullName evidence="1">Uncharacterized protein</fullName>
    </submittedName>
</protein>
<reference evidence="1 2" key="1">
    <citation type="submission" date="2020-08" db="EMBL/GenBank/DDBJ databases">
        <title>Bridging the membrane lipid divide: bacteria of the FCB group superphylum have the potential to synthesize archaeal ether lipids.</title>
        <authorList>
            <person name="Villanueva L."/>
            <person name="Von Meijenfeldt F.A.B."/>
            <person name="Westbye A.B."/>
            <person name="Yadav S."/>
            <person name="Hopmans E.C."/>
            <person name="Dutilh B.E."/>
            <person name="Sinninghe Damste J.S."/>
        </authorList>
    </citation>
    <scope>NUCLEOTIDE SEQUENCE [LARGE SCALE GENOMIC DNA]</scope>
    <source>
        <strain evidence="1">NIOZ-UU27</strain>
    </source>
</reference>
<comment type="caution">
    <text evidence="1">The sequence shown here is derived from an EMBL/GenBank/DDBJ whole genome shotgun (WGS) entry which is preliminary data.</text>
</comment>
<evidence type="ECO:0000313" key="2">
    <source>
        <dbReference type="Proteomes" id="UP000650524"/>
    </source>
</evidence>
<organism evidence="1 2">
    <name type="scientific">Candidatus Desulfacyla euxinica</name>
    <dbReference type="NCBI Taxonomy" id="2841693"/>
    <lineage>
        <taxon>Bacteria</taxon>
        <taxon>Deltaproteobacteria</taxon>
        <taxon>Candidatus Desulfacyla</taxon>
    </lineage>
</organism>